<dbReference type="GO" id="GO:0060271">
    <property type="term" value="P:cilium assembly"/>
    <property type="evidence" value="ECO:0007669"/>
    <property type="project" value="TreeGrafter"/>
</dbReference>
<feature type="region of interest" description="Disordered" evidence="1">
    <location>
        <begin position="458"/>
        <end position="496"/>
    </location>
</feature>
<name>A0A3P8WN47_CYNSE</name>
<evidence type="ECO:0000313" key="3">
    <source>
        <dbReference type="Ensembl" id="ENSCSEP00000028878.1"/>
    </source>
</evidence>
<feature type="compositionally biased region" description="Basic and acidic residues" evidence="1">
    <location>
        <begin position="514"/>
        <end position="525"/>
    </location>
</feature>
<evidence type="ECO:0000313" key="4">
    <source>
        <dbReference type="Proteomes" id="UP000265120"/>
    </source>
</evidence>
<feature type="compositionally biased region" description="Basic and acidic residues" evidence="1">
    <location>
        <begin position="325"/>
        <end position="351"/>
    </location>
</feature>
<dbReference type="GO" id="GO:0005929">
    <property type="term" value="C:cilium"/>
    <property type="evidence" value="ECO:0007669"/>
    <property type="project" value="TreeGrafter"/>
</dbReference>
<dbReference type="RefSeq" id="XP_008319274.1">
    <property type="nucleotide sequence ID" value="XM_008321052.3"/>
</dbReference>
<dbReference type="GO" id="GO:0005874">
    <property type="term" value="C:microtubule"/>
    <property type="evidence" value="ECO:0007669"/>
    <property type="project" value="TreeGrafter"/>
</dbReference>
<feature type="compositionally biased region" description="Basic and acidic residues" evidence="1">
    <location>
        <begin position="210"/>
        <end position="220"/>
    </location>
</feature>
<accession>A0A3P8WN47</accession>
<feature type="compositionally biased region" description="Polar residues" evidence="1">
    <location>
        <begin position="526"/>
        <end position="536"/>
    </location>
</feature>
<dbReference type="GO" id="GO:0008017">
    <property type="term" value="F:microtubule binding"/>
    <property type="evidence" value="ECO:0007669"/>
    <property type="project" value="TreeGrafter"/>
</dbReference>
<dbReference type="OrthoDB" id="10042846at2759"/>
<dbReference type="PANTHER" id="PTHR22736">
    <property type="entry name" value="COILED-COIL DOMAIN-CONTAINING PROTEIN 66"/>
    <property type="match status" value="1"/>
</dbReference>
<feature type="compositionally biased region" description="Basic and acidic residues" evidence="1">
    <location>
        <begin position="537"/>
        <end position="562"/>
    </location>
</feature>
<feature type="compositionally biased region" description="Low complexity" evidence="1">
    <location>
        <begin position="174"/>
        <end position="183"/>
    </location>
</feature>
<feature type="region of interest" description="Disordered" evidence="1">
    <location>
        <begin position="514"/>
        <end position="592"/>
    </location>
</feature>
<dbReference type="OMA" id="MKSNLVC"/>
<feature type="region of interest" description="Disordered" evidence="1">
    <location>
        <begin position="614"/>
        <end position="671"/>
    </location>
</feature>
<feature type="region of interest" description="Disordered" evidence="1">
    <location>
        <begin position="768"/>
        <end position="817"/>
    </location>
</feature>
<keyword evidence="4" id="KW-1185">Reference proteome</keyword>
<dbReference type="GeneTree" id="ENSGT00390000012411"/>
<feature type="compositionally biased region" description="Polar residues" evidence="1">
    <location>
        <begin position="84"/>
        <end position="93"/>
    </location>
</feature>
<evidence type="ECO:0000256" key="1">
    <source>
        <dbReference type="SAM" id="MobiDB-lite"/>
    </source>
</evidence>
<reference evidence="3" key="3">
    <citation type="submission" date="2025-09" db="UniProtKB">
        <authorList>
            <consortium name="Ensembl"/>
        </authorList>
    </citation>
    <scope>IDENTIFICATION</scope>
</reference>
<dbReference type="KEGG" id="csem:103386660"/>
<dbReference type="InterPro" id="IPR040467">
    <property type="entry name" value="CCDC66_dom"/>
</dbReference>
<feature type="compositionally biased region" description="Low complexity" evidence="1">
    <location>
        <begin position="380"/>
        <end position="391"/>
    </location>
</feature>
<dbReference type="GeneID" id="103386660"/>
<dbReference type="Ensembl" id="ENSCSET00000029273.1">
    <property type="protein sequence ID" value="ENSCSEP00000028878.1"/>
    <property type="gene ID" value="ENSCSEG00000018494.1"/>
</dbReference>
<feature type="region of interest" description="Disordered" evidence="1">
    <location>
        <begin position="56"/>
        <end position="154"/>
    </location>
</feature>
<proteinExistence type="predicted"/>
<feature type="region of interest" description="Disordered" evidence="1">
    <location>
        <begin position="174"/>
        <end position="233"/>
    </location>
</feature>
<dbReference type="STRING" id="244447.ENSCSEP00000028878"/>
<feature type="compositionally biased region" description="Polar residues" evidence="1">
    <location>
        <begin position="291"/>
        <end position="301"/>
    </location>
</feature>
<feature type="compositionally biased region" description="Basic and acidic residues" evidence="1">
    <location>
        <begin position="476"/>
        <end position="496"/>
    </location>
</feature>
<feature type="compositionally biased region" description="Basic and acidic residues" evidence="1">
    <location>
        <begin position="458"/>
        <end position="467"/>
    </location>
</feature>
<dbReference type="InterPro" id="IPR039183">
    <property type="entry name" value="CCD66"/>
</dbReference>
<feature type="compositionally biased region" description="Basic and acidic residues" evidence="1">
    <location>
        <begin position="630"/>
        <end position="643"/>
    </location>
</feature>
<feature type="region of interest" description="Disordered" evidence="1">
    <location>
        <begin position="268"/>
        <end position="362"/>
    </location>
</feature>
<evidence type="ECO:0000259" key="2">
    <source>
        <dbReference type="Pfam" id="PF15236"/>
    </source>
</evidence>
<reference evidence="3" key="2">
    <citation type="submission" date="2025-08" db="UniProtKB">
        <authorList>
            <consortium name="Ensembl"/>
        </authorList>
    </citation>
    <scope>IDENTIFICATION</scope>
</reference>
<feature type="compositionally biased region" description="Basic and acidic residues" evidence="1">
    <location>
        <begin position="278"/>
        <end position="289"/>
    </location>
</feature>
<dbReference type="Proteomes" id="UP000265120">
    <property type="component" value="Chromosome 11"/>
</dbReference>
<organism evidence="3 4">
    <name type="scientific">Cynoglossus semilaevis</name>
    <name type="common">Tongue sole</name>
    <dbReference type="NCBI Taxonomy" id="244447"/>
    <lineage>
        <taxon>Eukaryota</taxon>
        <taxon>Metazoa</taxon>
        <taxon>Chordata</taxon>
        <taxon>Craniata</taxon>
        <taxon>Vertebrata</taxon>
        <taxon>Euteleostomi</taxon>
        <taxon>Actinopterygii</taxon>
        <taxon>Neopterygii</taxon>
        <taxon>Teleostei</taxon>
        <taxon>Neoteleostei</taxon>
        <taxon>Acanthomorphata</taxon>
        <taxon>Carangaria</taxon>
        <taxon>Pleuronectiformes</taxon>
        <taxon>Pleuronectoidei</taxon>
        <taxon>Cynoglossidae</taxon>
        <taxon>Cynoglossinae</taxon>
        <taxon>Cynoglossus</taxon>
    </lineage>
</organism>
<dbReference type="PANTHER" id="PTHR22736:SF2">
    <property type="entry name" value="COILED-COIL DOMAIN-CONTAINING PROTEIN 66"/>
    <property type="match status" value="1"/>
</dbReference>
<feature type="compositionally biased region" description="Basic and acidic residues" evidence="1">
    <location>
        <begin position="144"/>
        <end position="154"/>
    </location>
</feature>
<sequence length="849" mass="95873">MNLGDGLLFELENGKPKLILLSHGVEKSHTRPLFRPRAANILSSRQPSCLEELQVEEPPSWQQTGRRKEAQIKTVVPAARERSSILTPSSSKTCDNHNGRIIKAVTRVKSDRQKQSSAPGSSRSNKRSGKSQNTDMHIGGSVGPKDKLSTGDTGHKESVVVLTTEQLQKIVSSIQTSNQSQQSVEEKPQGLQSSLLNGGDEGGEMEEEERGGGEEMKKGDNGGGGNDSHETESRLSGCLFSWLEERQFDCRSTIKNKKAQWRKELDEQVALKQQQKRSAPDRSQFDENPRSVLSSHSSLNQREPPAAIRSSLKLGDITPVEEVLSTERREEQRRRWLEELDRQREETAERRRREKVLQSQAEDSDLWNTHFDSLQRRPPLHSTAPSALSAPPLAPSCMSERGEWEPSSSLSLVWEATSSCGAESVADVSVDMTSKYPSRASYLRTMTALLDPAQIEERERRRQKQLEQQRVIEAQVEERRRQKEQELARRRQEEEEEARRIALEREMLRRQYELDTTRESQKEEQSQLADQSGGNQSDDRVQETLESTVMRERQHLEEDVRSSDPPYKDTAVQTDAAAFSGIREESGHTAKVSAQLQSHAAPTNGKNAALKMGKENICQPGGGDPYEQFARTDRSKKDKKRPEWNTQKPSRRFVPASERYPATLQRNRLDSRLKRQAELKALQERTCTARTEPPAAPAPQHNHPRLCSSSTQARKGPNSKIENRQNSSSDSSSERHRLQRQQAADPLPPLVQEFVPFIRTDEVTLDPLEADANLSPQTHTDTDAPLPLPPPLRSESPPASSHPDSERQLCKTHTQRQQEILRGLAQLRKGLLQKQRELETDLNPMFKKP</sequence>
<feature type="region of interest" description="Disordered" evidence="1">
    <location>
        <begin position="690"/>
        <end position="750"/>
    </location>
</feature>
<feature type="domain" description="CCDC66" evidence="2">
    <location>
        <begin position="421"/>
        <end position="528"/>
    </location>
</feature>
<reference evidence="3 4" key="1">
    <citation type="journal article" date="2014" name="Nat. Genet.">
        <title>Whole-genome sequence of a flatfish provides insights into ZW sex chromosome evolution and adaptation to a benthic lifestyle.</title>
        <authorList>
            <person name="Chen S."/>
            <person name="Zhang G."/>
            <person name="Shao C."/>
            <person name="Huang Q."/>
            <person name="Liu G."/>
            <person name="Zhang P."/>
            <person name="Song W."/>
            <person name="An N."/>
            <person name="Chalopin D."/>
            <person name="Volff J.N."/>
            <person name="Hong Y."/>
            <person name="Li Q."/>
            <person name="Sha Z."/>
            <person name="Zhou H."/>
            <person name="Xie M."/>
            <person name="Yu Q."/>
            <person name="Liu Y."/>
            <person name="Xiang H."/>
            <person name="Wang N."/>
            <person name="Wu K."/>
            <person name="Yang C."/>
            <person name="Zhou Q."/>
            <person name="Liao X."/>
            <person name="Yang L."/>
            <person name="Hu Q."/>
            <person name="Zhang J."/>
            <person name="Meng L."/>
            <person name="Jin L."/>
            <person name="Tian Y."/>
            <person name="Lian J."/>
            <person name="Yang J."/>
            <person name="Miao G."/>
            <person name="Liu S."/>
            <person name="Liang Z."/>
            <person name="Yan F."/>
            <person name="Li Y."/>
            <person name="Sun B."/>
            <person name="Zhang H."/>
            <person name="Zhang J."/>
            <person name="Zhu Y."/>
            <person name="Du M."/>
            <person name="Zhao Y."/>
            <person name="Schartl M."/>
            <person name="Tang Q."/>
            <person name="Wang J."/>
        </authorList>
    </citation>
    <scope>NUCLEOTIDE SEQUENCE</scope>
</reference>
<protein>
    <submittedName>
        <fullName evidence="3">Coiled-coil domain containing 66</fullName>
    </submittedName>
</protein>
<dbReference type="Pfam" id="PF15236">
    <property type="entry name" value="CCDC66"/>
    <property type="match status" value="1"/>
</dbReference>
<dbReference type="CTD" id="285331"/>
<dbReference type="InParanoid" id="A0A3P8WN47"/>
<gene>
    <name evidence="3" type="primary">CCDC66</name>
</gene>
<dbReference type="AlphaFoldDB" id="A0A3P8WN47"/>
<feature type="region of interest" description="Disordered" evidence="1">
    <location>
        <begin position="376"/>
        <end position="402"/>
    </location>
</feature>